<dbReference type="EMBL" id="LT629749">
    <property type="protein sequence ID" value="SDR85497.1"/>
    <property type="molecule type" value="Genomic_DNA"/>
</dbReference>
<feature type="chain" id="PRO_5009254433" evidence="3">
    <location>
        <begin position="35"/>
        <end position="337"/>
    </location>
</feature>
<sequence>MARGRDRSRSARRGLGAALLGLLLAGGLPAAAGAEDTVAFTIADRRITESSGLARDVANGLYWTVNDSGDGGTVYGLGDDGELRGTLNFRAQPTDVEAVAVDGSRLYVADIGDNDAVRSMVTVYFLTNPRANGLTVTYNAVDFRYEDGAHDAETLLVAPGGRLLVVTKGAKGGIYEAPQTPSRSSTNVLRRVGDAPALVTDGVVLPDGQIALLTYGSVEVLDGETYAPVSSTPIPAQPQAESLAVTLTGDGLLVGSEGRRSKVYALPLPGTAGDATPTPTAAPSASATPADSGEDPDAGAADAATPSAGRRGTLLAVGLAAVVAVVAGVVVAVVRKP</sequence>
<proteinExistence type="predicted"/>
<keyword evidence="2" id="KW-1133">Transmembrane helix</keyword>
<protein>
    <submittedName>
        <fullName evidence="4">Uncharacterized protein</fullName>
    </submittedName>
</protein>
<dbReference type="STRING" id="546871.SAMN04488543_0625"/>
<keyword evidence="2" id="KW-0812">Transmembrane</keyword>
<dbReference type="AlphaFoldDB" id="A0A1H1MFP5"/>
<feature type="region of interest" description="Disordered" evidence="1">
    <location>
        <begin position="266"/>
        <end position="306"/>
    </location>
</feature>
<evidence type="ECO:0000313" key="4">
    <source>
        <dbReference type="EMBL" id="SDR85497.1"/>
    </source>
</evidence>
<organism evidence="4 5">
    <name type="scientific">Friedmanniella luteola</name>
    <dbReference type="NCBI Taxonomy" id="546871"/>
    <lineage>
        <taxon>Bacteria</taxon>
        <taxon>Bacillati</taxon>
        <taxon>Actinomycetota</taxon>
        <taxon>Actinomycetes</taxon>
        <taxon>Propionibacteriales</taxon>
        <taxon>Nocardioidaceae</taxon>
        <taxon>Friedmanniella</taxon>
    </lineage>
</organism>
<evidence type="ECO:0000256" key="1">
    <source>
        <dbReference type="SAM" id="MobiDB-lite"/>
    </source>
</evidence>
<keyword evidence="5" id="KW-1185">Reference proteome</keyword>
<dbReference type="OrthoDB" id="9801244at2"/>
<name>A0A1H1MFP5_9ACTN</name>
<reference evidence="4 5" key="1">
    <citation type="submission" date="2016-10" db="EMBL/GenBank/DDBJ databases">
        <authorList>
            <person name="de Groot N.N."/>
        </authorList>
    </citation>
    <scope>NUCLEOTIDE SEQUENCE [LARGE SCALE GENOMIC DNA]</scope>
    <source>
        <strain evidence="4 5">DSM 21741</strain>
    </source>
</reference>
<feature type="signal peptide" evidence="3">
    <location>
        <begin position="1"/>
        <end position="34"/>
    </location>
</feature>
<keyword evidence="2" id="KW-0472">Membrane</keyword>
<feature type="compositionally biased region" description="Low complexity" evidence="1">
    <location>
        <begin position="269"/>
        <end position="291"/>
    </location>
</feature>
<accession>A0A1H1MFP5</accession>
<evidence type="ECO:0000256" key="2">
    <source>
        <dbReference type="SAM" id="Phobius"/>
    </source>
</evidence>
<gene>
    <name evidence="4" type="ORF">SAMN04488543_0625</name>
</gene>
<keyword evidence="3" id="KW-0732">Signal</keyword>
<dbReference type="SUPFAM" id="SSF50969">
    <property type="entry name" value="YVTN repeat-like/Quinoprotein amine dehydrogenase"/>
    <property type="match status" value="1"/>
</dbReference>
<dbReference type="RefSeq" id="WP_091410046.1">
    <property type="nucleotide sequence ID" value="NZ_LT629749.1"/>
</dbReference>
<feature type="transmembrane region" description="Helical" evidence="2">
    <location>
        <begin position="314"/>
        <end position="334"/>
    </location>
</feature>
<dbReference type="Proteomes" id="UP000199092">
    <property type="component" value="Chromosome I"/>
</dbReference>
<evidence type="ECO:0000256" key="3">
    <source>
        <dbReference type="SAM" id="SignalP"/>
    </source>
</evidence>
<evidence type="ECO:0000313" key="5">
    <source>
        <dbReference type="Proteomes" id="UP000199092"/>
    </source>
</evidence>
<dbReference type="InterPro" id="IPR011044">
    <property type="entry name" value="Quino_amine_DH_bsu"/>
</dbReference>